<keyword evidence="2" id="KW-1185">Reference proteome</keyword>
<protein>
    <submittedName>
        <fullName evidence="1">Uncharacterized protein</fullName>
    </submittedName>
</protein>
<sequence length="107" mass="11471">MCVRKFLSVSTQRGLFNVSRNRILVWLGADGSANLGRRAPTGFRLSSLSTAPHLFKETALLQDNVGGICIRELQTENAISHCGTLLLFSSSPLTPVPAAVESMLCPG</sequence>
<gene>
    <name evidence="1" type="ORF">PoB_006049300</name>
</gene>
<accession>A0AAV4CQ25</accession>
<name>A0AAV4CQ25_9GAST</name>
<evidence type="ECO:0000313" key="1">
    <source>
        <dbReference type="EMBL" id="GFO33988.1"/>
    </source>
</evidence>
<dbReference type="AlphaFoldDB" id="A0AAV4CQ25"/>
<proteinExistence type="predicted"/>
<organism evidence="1 2">
    <name type="scientific">Plakobranchus ocellatus</name>
    <dbReference type="NCBI Taxonomy" id="259542"/>
    <lineage>
        <taxon>Eukaryota</taxon>
        <taxon>Metazoa</taxon>
        <taxon>Spiralia</taxon>
        <taxon>Lophotrochozoa</taxon>
        <taxon>Mollusca</taxon>
        <taxon>Gastropoda</taxon>
        <taxon>Heterobranchia</taxon>
        <taxon>Euthyneura</taxon>
        <taxon>Panpulmonata</taxon>
        <taxon>Sacoglossa</taxon>
        <taxon>Placobranchoidea</taxon>
        <taxon>Plakobranchidae</taxon>
        <taxon>Plakobranchus</taxon>
    </lineage>
</organism>
<dbReference type="EMBL" id="BLXT01006848">
    <property type="protein sequence ID" value="GFO33988.1"/>
    <property type="molecule type" value="Genomic_DNA"/>
</dbReference>
<dbReference type="Proteomes" id="UP000735302">
    <property type="component" value="Unassembled WGS sequence"/>
</dbReference>
<reference evidence="1 2" key="1">
    <citation type="journal article" date="2021" name="Elife">
        <title>Chloroplast acquisition without the gene transfer in kleptoplastic sea slugs, Plakobranchus ocellatus.</title>
        <authorList>
            <person name="Maeda T."/>
            <person name="Takahashi S."/>
            <person name="Yoshida T."/>
            <person name="Shimamura S."/>
            <person name="Takaki Y."/>
            <person name="Nagai Y."/>
            <person name="Toyoda A."/>
            <person name="Suzuki Y."/>
            <person name="Arimoto A."/>
            <person name="Ishii H."/>
            <person name="Satoh N."/>
            <person name="Nishiyama T."/>
            <person name="Hasebe M."/>
            <person name="Maruyama T."/>
            <person name="Minagawa J."/>
            <person name="Obokata J."/>
            <person name="Shigenobu S."/>
        </authorList>
    </citation>
    <scope>NUCLEOTIDE SEQUENCE [LARGE SCALE GENOMIC DNA]</scope>
</reference>
<evidence type="ECO:0000313" key="2">
    <source>
        <dbReference type="Proteomes" id="UP000735302"/>
    </source>
</evidence>
<comment type="caution">
    <text evidence="1">The sequence shown here is derived from an EMBL/GenBank/DDBJ whole genome shotgun (WGS) entry which is preliminary data.</text>
</comment>